<proteinExistence type="predicted"/>
<dbReference type="Proteomes" id="UP001632038">
    <property type="component" value="Unassembled WGS sequence"/>
</dbReference>
<sequence length="245" mass="28605">MVFPFEKLPPDLFFDVASRLPTPHMKACITGDHDSNARLEAEFQRRNLNAEFERRNEMKRYLDRLVKFMDSELNETVAAACERWRRFDSIGGFDLLLFMLEVNAFEAAFQFGDAPEIRDHLTVDLLKVNAQIINLERSGNEVVSTYNRVLVLMREKETLAKTKTRLYRDAKVLFSKSVQKYNVDGDRESCLESSKDGFSKLFLFLADVTDIFKFMGYGNKMNEKMEEIQFLHLCYYRDLAVKSIL</sequence>
<dbReference type="AlphaFoldDB" id="A0ABD3C4J7"/>
<name>A0ABD3C4J7_9LAMI</name>
<evidence type="ECO:0000313" key="2">
    <source>
        <dbReference type="Proteomes" id="UP001632038"/>
    </source>
</evidence>
<reference evidence="2" key="1">
    <citation type="journal article" date="2024" name="IScience">
        <title>Strigolactones Initiate the Formation of Haustorium-like Structures in Castilleja.</title>
        <authorList>
            <person name="Buerger M."/>
            <person name="Peterson D."/>
            <person name="Chory J."/>
        </authorList>
    </citation>
    <scope>NUCLEOTIDE SEQUENCE [LARGE SCALE GENOMIC DNA]</scope>
</reference>
<keyword evidence="2" id="KW-1185">Reference proteome</keyword>
<evidence type="ECO:0000313" key="1">
    <source>
        <dbReference type="EMBL" id="KAL3624234.1"/>
    </source>
</evidence>
<accession>A0ABD3C4J7</accession>
<comment type="caution">
    <text evidence="1">The sequence shown here is derived from an EMBL/GenBank/DDBJ whole genome shotgun (WGS) entry which is preliminary data.</text>
</comment>
<protein>
    <submittedName>
        <fullName evidence="1">Uncharacterized protein</fullName>
    </submittedName>
</protein>
<dbReference type="EMBL" id="JAVIJP010000054">
    <property type="protein sequence ID" value="KAL3624234.1"/>
    <property type="molecule type" value="Genomic_DNA"/>
</dbReference>
<gene>
    <name evidence="1" type="ORF">CASFOL_033050</name>
</gene>
<organism evidence="1 2">
    <name type="scientific">Castilleja foliolosa</name>
    <dbReference type="NCBI Taxonomy" id="1961234"/>
    <lineage>
        <taxon>Eukaryota</taxon>
        <taxon>Viridiplantae</taxon>
        <taxon>Streptophyta</taxon>
        <taxon>Embryophyta</taxon>
        <taxon>Tracheophyta</taxon>
        <taxon>Spermatophyta</taxon>
        <taxon>Magnoliopsida</taxon>
        <taxon>eudicotyledons</taxon>
        <taxon>Gunneridae</taxon>
        <taxon>Pentapetalae</taxon>
        <taxon>asterids</taxon>
        <taxon>lamiids</taxon>
        <taxon>Lamiales</taxon>
        <taxon>Orobanchaceae</taxon>
        <taxon>Pedicularideae</taxon>
        <taxon>Castillejinae</taxon>
        <taxon>Castilleja</taxon>
    </lineage>
</organism>